<feature type="compositionally biased region" description="Pro residues" evidence="7">
    <location>
        <begin position="1942"/>
        <end position="1956"/>
    </location>
</feature>
<keyword evidence="1 6" id="KW-0853">WD repeat</keyword>
<sequence>MVKFGLTSWLFIQAVSAMAIAEPIPQDKELYARFKGLKYVKYDGPRYYPTEEEKAAFLSGNGTWERPDEIPIIHLDGPTFLDLSGGDDGNSTALVKRGGAHYAQSWTGTGCGGDPVVRATAFGCGAYCISHYTTSHSMSLWMEKGGNPKPTVSTFTGINCQGNKQSMGISGGTYSCTNTQTGGFNSFFAYFNYGVSVAASIIAVVQIATSVAKICDQYLLEVKNARNDVEEIKHQSEVILKTLDNTQSLLEGPHKAKFCASRELGSALSECRVELDELRKKLEEDFTVQKAQKDKKGASKILNRFGKRDFKWPLTKKDVNGIVRKLDKIQESIQGALQIDQVKIVLSVEQEAILAKVPIAEGATFGSFQDENEPECLPDTRTELLANIQKWISDPRDKHIFWLCGMAGTGKSTISRTVARTLRGNRQLGASFFKRGKTNRGDASRFFGTIVSDLRLHIPELGPEISQAVEIDPDIGRKALREQFENLMLGPLRRLGPISTSILPTVIVIDALDECEGDTTVKLLLKFLSQCRELDIDLRIFITSRPETPINLGFEMLSAGYEDLILHDIQESTIRHDISVFIKHEFANIRVERRREVGGDWPGEETIQNLIGIAVPLFISAATMCRFVADKKFPAQSRLDAILKLQNASFASKLDKTYLPIFNQMIIDADNKEVEVIAEFKQIVGTIILLESPLSLLSLSQLLDKTEVQLLCTLEPLQSVINVPDSTNAHLPIQTFHLSFKDFLVDDANRSRWFWIATKQTHKRLGLKCISLLSKNLKKDICCLKAPGTSRKNISLDMIEQKITPAIQYACRYWTHHLGRGGDSIDLKDLDEVHAFLCSHLLHWFEVASILGASAQIIYFIKDLESISQMFETAKLSELICDTKRFVQSNIAMIEEAPLQLYSSALLFIPEHSLIKNMYSHEKPNWIEKSTNHESWGPIIQTIEGHEEFLTFLGFSPDGKQLVSGFDDGIIKLWDIISGSLLQTLNSYSHSRSYRVLSISFSLDCRTLASGFVDGTIKLWDLASGAAQTLNLHINELYVLKFTLDIKYVVSGKSCGSLQVWDTTSGKLIRTLEGHSCFVTSLSFNLDGEYLASGSWDKTVRVWKMTTGQMIHTFKGHTGWIQSVEFSYSGGYIASCSEDGIVLLWNADSGKILRRLSIIREMPQKLTFKPGDGQIAVGVDPSRVILWELSSGETKVLETDDYSSRIPSLAYSPDGCLLASGSPDGAIKLWDVASELRRMATLTVDMKPESPSSSESSLELDTSRGEHIITTEVLFVLFSPDGTQLATASRPSLVKLWDPVSWRLLRTLEANGQVKYLVFSRDGGQLALGSYNNTDHETITIWDSKSGALLHKLAEDSVCTRFLTYSPSGQLASVSGSEDRSGEIPVRLWDTTSGELLKILGTCTADRPYLTFPSDNELVILSSDRVDTWDTLSGQRMKSTGLGMLDGDAVSLACLPDGRQYIFTKKPPAMWDATSGLKMRQFSEHDRIWSIFPSYDCRYVEINGEKIPIQLSEDTDSPDFCHLPISVRGRWICYDEVPVLWLPHQDRPSYYDDTVSYLDELGNLDYSIVTEVLFGAEKRQSLKLALSTAQFTWVPELPRSVTDFCRNVTSPGSCWQAGKSGFYSSEGITRGENFVRNINFTGYFVEDDVIFGDASLKLKFGVAEKWYLRPTLGLGLDTYGFNKDQNYSSFLNASQQQGKIPGLVSSFYNLIDPSEGSSGEIIIGGVDSEKFYGNFEILNESNGQGEMKAPNITIHSPQETKDFDMSGHGAAIRFVEMPFILVPPAIYDSIMNVVGARQTETNSVGFLPCNSSIPAEYSIDFIFPKVTIKVPFSQLLAPRGKFARTVSDQYNIDTSDDFCPLMLLKIDNYLPPVPDKWSFVLGGPFLRNAYFVLSLEGNFTAVAAAKPNVTTQNIVELGGYNGTPLDTIQGSQISPSTARLPVPTPTAQPKPDPANRPPIGTIVGCSVGGVVILLAGIVLAVFFKRRRRNEIPPSIPLPETPMSIHSHELNPNPRPLHELTASTNNEQAISSVLATSELPGDIASELEANAHVIRARR</sequence>
<feature type="chain" id="PRO_5004560713" description="Mitochondrial division protein 1" evidence="9">
    <location>
        <begin position="18"/>
        <end position="2057"/>
    </location>
</feature>
<dbReference type="InterPro" id="IPR015943">
    <property type="entry name" value="WD40/YVTN_repeat-like_dom_sf"/>
</dbReference>
<feature type="signal peptide" evidence="9">
    <location>
        <begin position="1"/>
        <end position="17"/>
    </location>
</feature>
<keyword evidence="12" id="KW-1185">Reference proteome</keyword>
<reference evidence="11 12" key="1">
    <citation type="journal article" date="2013" name="PLoS Genet.">
        <title>Genomic mechanisms accounting for the adaptation to parasitism in nematode-trapping fungi.</title>
        <authorList>
            <person name="Meerupati T."/>
            <person name="Andersson K.M."/>
            <person name="Friman E."/>
            <person name="Kumar D."/>
            <person name="Tunlid A."/>
            <person name="Ahren D."/>
        </authorList>
    </citation>
    <scope>NUCLEOTIDE SEQUENCE [LARGE SCALE GENOMIC DNA]</scope>
    <source>
        <strain evidence="11 12">CBS 200.50</strain>
    </source>
</reference>
<dbReference type="Pfam" id="PF00400">
    <property type="entry name" value="WD40"/>
    <property type="match status" value="6"/>
</dbReference>
<dbReference type="InterPro" id="IPR021109">
    <property type="entry name" value="Peptidase_aspartic_dom_sf"/>
</dbReference>
<dbReference type="STRING" id="1284197.S8AQ69"/>
<proteinExistence type="inferred from homology"/>
<dbReference type="PROSITE" id="PS50082">
    <property type="entry name" value="WD_REPEATS_2"/>
    <property type="match status" value="7"/>
</dbReference>
<feature type="transmembrane region" description="Helical" evidence="8">
    <location>
        <begin position="1959"/>
        <end position="1983"/>
    </location>
</feature>
<evidence type="ECO:0000256" key="9">
    <source>
        <dbReference type="SAM" id="SignalP"/>
    </source>
</evidence>
<keyword evidence="8" id="KW-0472">Membrane</keyword>
<dbReference type="SUPFAM" id="SSF52540">
    <property type="entry name" value="P-loop containing nucleoside triphosphate hydrolases"/>
    <property type="match status" value="1"/>
</dbReference>
<organism evidence="11 12">
    <name type="scientific">Dactylellina haptotyla (strain CBS 200.50)</name>
    <name type="common">Nematode-trapping fungus</name>
    <name type="synonym">Monacrosporium haptotylum</name>
    <dbReference type="NCBI Taxonomy" id="1284197"/>
    <lineage>
        <taxon>Eukaryota</taxon>
        <taxon>Fungi</taxon>
        <taxon>Dikarya</taxon>
        <taxon>Ascomycota</taxon>
        <taxon>Pezizomycotina</taxon>
        <taxon>Orbiliomycetes</taxon>
        <taxon>Orbiliales</taxon>
        <taxon>Orbiliaceae</taxon>
        <taxon>Dactylellina</taxon>
    </lineage>
</organism>
<dbReference type="Gene3D" id="2.40.70.10">
    <property type="entry name" value="Acid Proteases"/>
    <property type="match status" value="2"/>
</dbReference>
<dbReference type="Pfam" id="PF24883">
    <property type="entry name" value="NPHP3_N"/>
    <property type="match status" value="1"/>
</dbReference>
<evidence type="ECO:0000313" key="11">
    <source>
        <dbReference type="EMBL" id="EPS45105.1"/>
    </source>
</evidence>
<dbReference type="InterPro" id="IPR036322">
    <property type="entry name" value="WD40_repeat_dom_sf"/>
</dbReference>
<reference evidence="12" key="2">
    <citation type="submission" date="2013-04" db="EMBL/GenBank/DDBJ databases">
        <title>Genomic mechanisms accounting for the adaptation to parasitism in nematode-trapping fungi.</title>
        <authorList>
            <person name="Ahren D.G."/>
        </authorList>
    </citation>
    <scope>NUCLEOTIDE SEQUENCE [LARGE SCALE GENOMIC DNA]</scope>
    <source>
        <strain evidence="12">CBS 200.50</strain>
    </source>
</reference>
<dbReference type="InterPro" id="IPR020472">
    <property type="entry name" value="WD40_PAC1"/>
</dbReference>
<comment type="caution">
    <text evidence="11">The sequence shown here is derived from an EMBL/GenBank/DDBJ whole genome shotgun (WGS) entry which is preliminary data.</text>
</comment>
<dbReference type="PROSITE" id="PS51767">
    <property type="entry name" value="PEPTIDASE_A1"/>
    <property type="match status" value="1"/>
</dbReference>
<dbReference type="InterPro" id="IPR001680">
    <property type="entry name" value="WD40_rpt"/>
</dbReference>
<feature type="region of interest" description="Disordered" evidence="7">
    <location>
        <begin position="1991"/>
        <end position="2019"/>
    </location>
</feature>
<dbReference type="Pfam" id="PF00026">
    <property type="entry name" value="Asp"/>
    <property type="match status" value="1"/>
</dbReference>
<feature type="repeat" description="WD" evidence="6">
    <location>
        <begin position="1072"/>
        <end position="1113"/>
    </location>
</feature>
<evidence type="ECO:0000259" key="10">
    <source>
        <dbReference type="PROSITE" id="PS51767"/>
    </source>
</evidence>
<gene>
    <name evidence="11" type="ORF">H072_866</name>
</gene>
<feature type="repeat" description="WD" evidence="6">
    <location>
        <begin position="1199"/>
        <end position="1240"/>
    </location>
</feature>
<keyword evidence="8" id="KW-0812">Transmembrane</keyword>
<feature type="region of interest" description="Disordered" evidence="7">
    <location>
        <begin position="1931"/>
        <end position="1956"/>
    </location>
</feature>
<feature type="repeat" description="WD" evidence="6">
    <location>
        <begin position="989"/>
        <end position="1030"/>
    </location>
</feature>
<dbReference type="Gene3D" id="3.40.50.300">
    <property type="entry name" value="P-loop containing nucleotide triphosphate hydrolases"/>
    <property type="match status" value="1"/>
</dbReference>
<dbReference type="PROSITE" id="PS00678">
    <property type="entry name" value="WD_REPEATS_1"/>
    <property type="match status" value="4"/>
</dbReference>
<dbReference type="InterPro" id="IPR019775">
    <property type="entry name" value="WD40_repeat_CS"/>
</dbReference>
<feature type="repeat" description="WD" evidence="6">
    <location>
        <begin position="1030"/>
        <end position="1071"/>
    </location>
</feature>
<dbReference type="GO" id="GO:1990234">
    <property type="term" value="C:transferase complex"/>
    <property type="evidence" value="ECO:0007669"/>
    <property type="project" value="UniProtKB-ARBA"/>
</dbReference>
<evidence type="ECO:0000256" key="4">
    <source>
        <dbReference type="ARBA" id="ARBA00039789"/>
    </source>
</evidence>
<evidence type="ECO:0000256" key="3">
    <source>
        <dbReference type="ARBA" id="ARBA00038415"/>
    </source>
</evidence>
<name>S8AQ69_DACHA</name>
<comment type="similarity">
    <text evidence="3">Belongs to the WD repeat MDV1/CAF4 family.</text>
</comment>
<dbReference type="HOGENOM" id="CLU_000288_6_16_1"/>
<dbReference type="InterPro" id="IPR033121">
    <property type="entry name" value="PEPTIDASE_A1"/>
</dbReference>
<comment type="function">
    <text evidence="5">Involved in mitochondrial fission. Acts as an adapter protein required to form mitochondrial fission complexes. Formation of these complexes is required to promote constriction and fission of the mitochondrial compartment at a late step in mitochondrial division.</text>
</comment>
<dbReference type="PROSITE" id="PS50294">
    <property type="entry name" value="WD_REPEATS_REGION"/>
    <property type="match status" value="5"/>
</dbReference>
<dbReference type="PANTHER" id="PTHR22847:SF637">
    <property type="entry name" value="WD REPEAT DOMAIN 5B"/>
    <property type="match status" value="1"/>
</dbReference>
<keyword evidence="8" id="KW-1133">Transmembrane helix</keyword>
<evidence type="ECO:0000313" key="12">
    <source>
        <dbReference type="Proteomes" id="UP000015100"/>
    </source>
</evidence>
<dbReference type="SUPFAM" id="SSF50978">
    <property type="entry name" value="WD40 repeat-like"/>
    <property type="match status" value="2"/>
</dbReference>
<dbReference type="EMBL" id="AQGS01000023">
    <property type="protein sequence ID" value="EPS45105.1"/>
    <property type="molecule type" value="Genomic_DNA"/>
</dbReference>
<accession>S8AQ69</accession>
<keyword evidence="9" id="KW-0732">Signal</keyword>
<evidence type="ECO:0000256" key="6">
    <source>
        <dbReference type="PROSITE-ProRule" id="PRU00221"/>
    </source>
</evidence>
<evidence type="ECO:0000256" key="8">
    <source>
        <dbReference type="SAM" id="Phobius"/>
    </source>
</evidence>
<dbReference type="InterPro" id="IPR056884">
    <property type="entry name" value="NPHP3-like_N"/>
</dbReference>
<dbReference type="Proteomes" id="UP000015100">
    <property type="component" value="Unassembled WGS sequence"/>
</dbReference>
<dbReference type="Gene3D" id="2.130.10.10">
    <property type="entry name" value="YVTN repeat-like/Quinoprotein amine dehydrogenase"/>
    <property type="match status" value="4"/>
</dbReference>
<dbReference type="OrthoDB" id="674604at2759"/>
<dbReference type="SMART" id="SM00320">
    <property type="entry name" value="WD40"/>
    <property type="match status" value="9"/>
</dbReference>
<feature type="repeat" description="WD" evidence="6">
    <location>
        <begin position="1273"/>
        <end position="1307"/>
    </location>
</feature>
<feature type="domain" description="Peptidase A1" evidence="10">
    <location>
        <begin position="1568"/>
        <end position="1903"/>
    </location>
</feature>
<dbReference type="SUPFAM" id="SSF50630">
    <property type="entry name" value="Acid proteases"/>
    <property type="match status" value="1"/>
</dbReference>
<dbReference type="CDD" id="cd12087">
    <property type="entry name" value="TM_EGFR-like"/>
    <property type="match status" value="1"/>
</dbReference>
<evidence type="ECO:0000256" key="2">
    <source>
        <dbReference type="ARBA" id="ARBA00022737"/>
    </source>
</evidence>
<evidence type="ECO:0000256" key="1">
    <source>
        <dbReference type="ARBA" id="ARBA00022574"/>
    </source>
</evidence>
<protein>
    <recommendedName>
        <fullName evidence="4">Mitochondrial division protein 1</fullName>
    </recommendedName>
</protein>
<evidence type="ECO:0000256" key="5">
    <source>
        <dbReference type="ARBA" id="ARBA00043913"/>
    </source>
</evidence>
<feature type="repeat" description="WD" evidence="6">
    <location>
        <begin position="943"/>
        <end position="984"/>
    </location>
</feature>
<evidence type="ECO:0000256" key="7">
    <source>
        <dbReference type="SAM" id="MobiDB-lite"/>
    </source>
</evidence>
<dbReference type="PRINTS" id="PR00320">
    <property type="entry name" value="GPROTEINBRPT"/>
</dbReference>
<feature type="repeat" description="WD" evidence="6">
    <location>
        <begin position="1114"/>
        <end position="1155"/>
    </location>
</feature>
<dbReference type="PANTHER" id="PTHR22847">
    <property type="entry name" value="WD40 REPEAT PROTEIN"/>
    <property type="match status" value="1"/>
</dbReference>
<keyword evidence="2" id="KW-0677">Repeat</keyword>
<dbReference type="eggNOG" id="KOG0271">
    <property type="taxonomic scope" value="Eukaryota"/>
</dbReference>
<dbReference type="CDD" id="cd00200">
    <property type="entry name" value="WD40"/>
    <property type="match status" value="2"/>
</dbReference>
<dbReference type="InterPro" id="IPR027417">
    <property type="entry name" value="P-loop_NTPase"/>
</dbReference>